<reference evidence="1 2" key="1">
    <citation type="submission" date="2017-09" db="EMBL/GenBank/DDBJ databases">
        <title>Comparative genomics of rhizobia isolated from Phaseolus vulgaris in China.</title>
        <authorList>
            <person name="Tong W."/>
        </authorList>
    </citation>
    <scope>NUCLEOTIDE SEQUENCE [LARGE SCALE GENOMIC DNA]</scope>
    <source>
        <strain evidence="1 2">PCH1</strain>
    </source>
</reference>
<name>A0A2A6LMJ4_RHIFR</name>
<gene>
    <name evidence="1" type="ORF">CO661_33100</name>
</gene>
<proteinExistence type="predicted"/>
<protein>
    <recommendedName>
        <fullName evidence="3">ApeA N-terminal domain-containing protein</fullName>
    </recommendedName>
</protein>
<evidence type="ECO:0000313" key="1">
    <source>
        <dbReference type="EMBL" id="PDT43794.1"/>
    </source>
</evidence>
<evidence type="ECO:0000313" key="2">
    <source>
        <dbReference type="Proteomes" id="UP000220353"/>
    </source>
</evidence>
<sequence>MPTQVVFELQAAMGEPASISEALTLEGSSSDGTTFFSDKANIRGARMGTHENSISVAARKAKVVLPFAQPVEGPLMRLWFRGFKSFRNPIVNMSLGRVGVTGKEKNVDRDEMSGTVEVQAGPGTSLDGWFEKADDFLTFMHRGLGFAHGGRLQTPRLDVITSDCWEAIYYEGDGFGHGLAPIHFLNQGPFIEALARRFDDPKPFPDMLWTAIGWLHIENPFDEARFLMSMTALEAVVEHLIPKTLTTVMPKPNFEPLREKLLQALADSEVDQTPREIFEGKIKGLNGRALSQKIEALRDHYGHSATIFTNEAIVDAIKARNDIVHTGATPGRRKVWPKVVFVRELISMIVFHEIGYAGPYESYIAGYRMVHPELEGGRG</sequence>
<dbReference type="AlphaFoldDB" id="A0A2A6LMJ4"/>
<dbReference type="Proteomes" id="UP000220353">
    <property type="component" value="Unassembled WGS sequence"/>
</dbReference>
<evidence type="ECO:0008006" key="3">
    <source>
        <dbReference type="Google" id="ProtNLM"/>
    </source>
</evidence>
<dbReference type="EMBL" id="NWTC01000063">
    <property type="protein sequence ID" value="PDT43794.1"/>
    <property type="molecule type" value="Genomic_DNA"/>
</dbReference>
<accession>A0A2A6LMJ4</accession>
<organism evidence="1 2">
    <name type="scientific">Rhizobium fredii</name>
    <name type="common">Sinorhizobium fredii</name>
    <dbReference type="NCBI Taxonomy" id="380"/>
    <lineage>
        <taxon>Bacteria</taxon>
        <taxon>Pseudomonadati</taxon>
        <taxon>Pseudomonadota</taxon>
        <taxon>Alphaproteobacteria</taxon>
        <taxon>Hyphomicrobiales</taxon>
        <taxon>Rhizobiaceae</taxon>
        <taxon>Sinorhizobium/Ensifer group</taxon>
        <taxon>Sinorhizobium</taxon>
    </lineage>
</organism>
<comment type="caution">
    <text evidence="1">The sequence shown here is derived from an EMBL/GenBank/DDBJ whole genome shotgun (WGS) entry which is preliminary data.</text>
</comment>